<comment type="caution">
    <text evidence="4">The sequence shown here is derived from an EMBL/GenBank/DDBJ whole genome shotgun (WGS) entry which is preliminary data.</text>
</comment>
<dbReference type="SMART" id="SM00116">
    <property type="entry name" value="CBS"/>
    <property type="match status" value="2"/>
</dbReference>
<name>A0A2A2G7U6_9BACT</name>
<reference evidence="4 5" key="1">
    <citation type="submission" date="2017-08" db="EMBL/GenBank/DDBJ databases">
        <title>Aliifodinibius alkalisoli sp. nov., isolated from saline alkaline soil.</title>
        <authorList>
            <person name="Liu D."/>
            <person name="Zhang G."/>
        </authorList>
    </citation>
    <scope>NUCLEOTIDE SEQUENCE [LARGE SCALE GENOMIC DNA]</scope>
    <source>
        <strain evidence="4 5">WN023</strain>
    </source>
</reference>
<dbReference type="AlphaFoldDB" id="A0A2A2G7U6"/>
<evidence type="ECO:0000259" key="3">
    <source>
        <dbReference type="PROSITE" id="PS51371"/>
    </source>
</evidence>
<dbReference type="InterPro" id="IPR046342">
    <property type="entry name" value="CBS_dom_sf"/>
</dbReference>
<evidence type="ECO:0000313" key="5">
    <source>
        <dbReference type="Proteomes" id="UP000218831"/>
    </source>
</evidence>
<protein>
    <submittedName>
        <fullName evidence="4">Histidine kinase</fullName>
    </submittedName>
</protein>
<feature type="domain" description="CBS" evidence="3">
    <location>
        <begin position="75"/>
        <end position="132"/>
    </location>
</feature>
<evidence type="ECO:0000313" key="4">
    <source>
        <dbReference type="EMBL" id="PAU92939.1"/>
    </source>
</evidence>
<dbReference type="CDD" id="cd04623">
    <property type="entry name" value="CBS_pair_bac_euk"/>
    <property type="match status" value="1"/>
</dbReference>
<organism evidence="4 5">
    <name type="scientific">Fodinibius salipaludis</name>
    <dbReference type="NCBI Taxonomy" id="2032627"/>
    <lineage>
        <taxon>Bacteria</taxon>
        <taxon>Pseudomonadati</taxon>
        <taxon>Balneolota</taxon>
        <taxon>Balneolia</taxon>
        <taxon>Balneolales</taxon>
        <taxon>Balneolaceae</taxon>
        <taxon>Fodinibius</taxon>
    </lineage>
</organism>
<keyword evidence="5" id="KW-1185">Reference proteome</keyword>
<dbReference type="RefSeq" id="WP_095607595.1">
    <property type="nucleotide sequence ID" value="NZ_NSKE01000012.1"/>
</dbReference>
<dbReference type="Gene3D" id="3.10.580.10">
    <property type="entry name" value="CBS-domain"/>
    <property type="match status" value="1"/>
</dbReference>
<keyword evidence="4" id="KW-0418">Kinase</keyword>
<dbReference type="InterPro" id="IPR044725">
    <property type="entry name" value="CBSX3_CBS_dom"/>
</dbReference>
<proteinExistence type="predicted"/>
<accession>A0A2A2G7U6</accession>
<dbReference type="PROSITE" id="PS51371">
    <property type="entry name" value="CBS"/>
    <property type="match status" value="2"/>
</dbReference>
<dbReference type="Pfam" id="PF00571">
    <property type="entry name" value="CBS"/>
    <property type="match status" value="2"/>
</dbReference>
<evidence type="ECO:0000256" key="1">
    <source>
        <dbReference type="ARBA" id="ARBA00023122"/>
    </source>
</evidence>
<dbReference type="SUPFAM" id="SSF54631">
    <property type="entry name" value="CBS-domain pair"/>
    <property type="match status" value="1"/>
</dbReference>
<dbReference type="OrthoDB" id="9802114at2"/>
<dbReference type="InterPro" id="IPR051257">
    <property type="entry name" value="Diverse_CBS-Domain"/>
</dbReference>
<dbReference type="PANTHER" id="PTHR43080:SF2">
    <property type="entry name" value="CBS DOMAIN-CONTAINING PROTEIN"/>
    <property type="match status" value="1"/>
</dbReference>
<keyword evidence="1 2" id="KW-0129">CBS domain</keyword>
<gene>
    <name evidence="4" type="ORF">CK503_14735</name>
</gene>
<keyword evidence="4" id="KW-0808">Transferase</keyword>
<dbReference type="EMBL" id="NSKE01000012">
    <property type="protein sequence ID" value="PAU92939.1"/>
    <property type="molecule type" value="Genomic_DNA"/>
</dbReference>
<dbReference type="PANTHER" id="PTHR43080">
    <property type="entry name" value="CBS DOMAIN-CONTAINING PROTEIN CBSX3, MITOCHONDRIAL"/>
    <property type="match status" value="1"/>
</dbReference>
<evidence type="ECO:0000256" key="2">
    <source>
        <dbReference type="PROSITE-ProRule" id="PRU00703"/>
    </source>
</evidence>
<sequence length="147" mass="16609">MLVRDILKNKGTKVYSIAPNETVYQAISKMDEYDIGALIVLEDQQLKGIISERDYRSDVILKGRSSKSTNVHEIMTKDVYCVTREESVEACMSIMTDKKIRHLPVMEGDTVTGVVSIGDLVKSIISKQKFEIKNMRQYIQGEATYPG</sequence>
<dbReference type="GO" id="GO:0016301">
    <property type="term" value="F:kinase activity"/>
    <property type="evidence" value="ECO:0007669"/>
    <property type="project" value="UniProtKB-KW"/>
</dbReference>
<feature type="domain" description="CBS" evidence="3">
    <location>
        <begin position="8"/>
        <end position="66"/>
    </location>
</feature>
<dbReference type="Proteomes" id="UP000218831">
    <property type="component" value="Unassembled WGS sequence"/>
</dbReference>
<dbReference type="InterPro" id="IPR000644">
    <property type="entry name" value="CBS_dom"/>
</dbReference>